<evidence type="ECO:0000313" key="3">
    <source>
        <dbReference type="Proteomes" id="UP000269945"/>
    </source>
</evidence>
<proteinExistence type="predicted"/>
<dbReference type="EMBL" id="CYRY02046872">
    <property type="protein sequence ID" value="VCX42677.1"/>
    <property type="molecule type" value="Genomic_DNA"/>
</dbReference>
<gene>
    <name evidence="2" type="ORF">BN2614_LOCUS1</name>
</gene>
<keyword evidence="3" id="KW-1185">Reference proteome</keyword>
<accession>A0A9X9MD44</accession>
<name>A0A9X9MD44_GULGU</name>
<dbReference type="AlphaFoldDB" id="A0A9X9MD44"/>
<reference evidence="2 3" key="1">
    <citation type="submission" date="2018-10" db="EMBL/GenBank/DDBJ databases">
        <authorList>
            <person name="Ekblom R."/>
            <person name="Jareborg N."/>
        </authorList>
    </citation>
    <scope>NUCLEOTIDE SEQUENCE [LARGE SCALE GENOMIC DNA]</scope>
    <source>
        <tissue evidence="2">Muscle</tissue>
    </source>
</reference>
<feature type="signal peptide" evidence="1">
    <location>
        <begin position="1"/>
        <end position="15"/>
    </location>
</feature>
<feature type="chain" id="PRO_5040787646" evidence="1">
    <location>
        <begin position="16"/>
        <end position="106"/>
    </location>
</feature>
<keyword evidence="1" id="KW-0732">Signal</keyword>
<evidence type="ECO:0000313" key="2">
    <source>
        <dbReference type="EMBL" id="VCX42677.1"/>
    </source>
</evidence>
<sequence length="106" mass="11507">MFFLLLSVFWWFLEGFDNQGKGRRYHFSLSLSEWPASRSASDPSNLQSPVALAMSSPVSFGDRPRGLISQARADVSLTSPPVHLRDTTLISLGSHLGGMVEVAGVG</sequence>
<protein>
    <submittedName>
        <fullName evidence="2">Uncharacterized protein</fullName>
    </submittedName>
</protein>
<dbReference type="Proteomes" id="UP000269945">
    <property type="component" value="Unassembled WGS sequence"/>
</dbReference>
<comment type="caution">
    <text evidence="2">The sequence shown here is derived from an EMBL/GenBank/DDBJ whole genome shotgun (WGS) entry which is preliminary data.</text>
</comment>
<evidence type="ECO:0000256" key="1">
    <source>
        <dbReference type="SAM" id="SignalP"/>
    </source>
</evidence>
<organism evidence="2 3">
    <name type="scientific">Gulo gulo</name>
    <name type="common">Wolverine</name>
    <name type="synonym">Gluton</name>
    <dbReference type="NCBI Taxonomy" id="48420"/>
    <lineage>
        <taxon>Eukaryota</taxon>
        <taxon>Metazoa</taxon>
        <taxon>Chordata</taxon>
        <taxon>Craniata</taxon>
        <taxon>Vertebrata</taxon>
        <taxon>Euteleostomi</taxon>
        <taxon>Mammalia</taxon>
        <taxon>Eutheria</taxon>
        <taxon>Laurasiatheria</taxon>
        <taxon>Carnivora</taxon>
        <taxon>Caniformia</taxon>
        <taxon>Musteloidea</taxon>
        <taxon>Mustelidae</taxon>
        <taxon>Guloninae</taxon>
        <taxon>Gulo</taxon>
    </lineage>
</organism>